<keyword evidence="3" id="KW-1185">Reference proteome</keyword>
<gene>
    <name evidence="2" type="ORF">GXN76_07435</name>
</gene>
<dbReference type="EMBL" id="CP048104">
    <property type="protein sequence ID" value="QKG84322.1"/>
    <property type="molecule type" value="Genomic_DNA"/>
</dbReference>
<proteinExistence type="predicted"/>
<keyword evidence="1" id="KW-1133">Transmembrane helix</keyword>
<evidence type="ECO:0000313" key="2">
    <source>
        <dbReference type="EMBL" id="QKG84322.1"/>
    </source>
</evidence>
<name>A0A7D3XQC0_9BACL</name>
<dbReference type="AlphaFoldDB" id="A0A7D3XQC0"/>
<sequence length="162" mass="18601">MQLARHLFASVFISVMIAALLSLVPSLDQRALPDREIPVFHPFRERVVTESTLVSFLSGHAKVMRIIQADVKEGRLWLSLSVPETVSKNRVYEEMLHVIRNALIYTDNITQVRMDVQLTGDQKLFVEAKKEDLAQDPGMKNSRNLPPKKYLQEQFHFQAVTQ</sequence>
<keyword evidence="1" id="KW-0812">Transmembrane</keyword>
<dbReference type="RefSeq" id="WP_173221913.1">
    <property type="nucleotide sequence ID" value="NZ_CP048104.1"/>
</dbReference>
<evidence type="ECO:0000256" key="1">
    <source>
        <dbReference type="SAM" id="Phobius"/>
    </source>
</evidence>
<evidence type="ECO:0000313" key="3">
    <source>
        <dbReference type="Proteomes" id="UP000503088"/>
    </source>
</evidence>
<dbReference type="KEGG" id="kpul:GXN76_07435"/>
<keyword evidence="1" id="KW-0472">Membrane</keyword>
<organism evidence="2 3">
    <name type="scientific">Kroppenstedtia pulmonis</name>
    <dbReference type="NCBI Taxonomy" id="1380685"/>
    <lineage>
        <taxon>Bacteria</taxon>
        <taxon>Bacillati</taxon>
        <taxon>Bacillota</taxon>
        <taxon>Bacilli</taxon>
        <taxon>Bacillales</taxon>
        <taxon>Thermoactinomycetaceae</taxon>
        <taxon>Kroppenstedtia</taxon>
    </lineage>
</organism>
<reference evidence="2 3" key="1">
    <citation type="submission" date="2020-01" db="EMBL/GenBank/DDBJ databases">
        <authorList>
            <person name="Gulvik C.A."/>
            <person name="Batra D.G."/>
        </authorList>
    </citation>
    <scope>NUCLEOTIDE SEQUENCE [LARGE SCALE GENOMIC DNA]</scope>
    <source>
        <strain evidence="2 3">W9323</strain>
    </source>
</reference>
<accession>A0A7D3XQC0</accession>
<protein>
    <submittedName>
        <fullName evidence="2">Uncharacterized protein</fullName>
    </submittedName>
</protein>
<feature type="transmembrane region" description="Helical" evidence="1">
    <location>
        <begin position="7"/>
        <end position="27"/>
    </location>
</feature>
<dbReference type="Proteomes" id="UP000503088">
    <property type="component" value="Chromosome"/>
</dbReference>